<protein>
    <recommendedName>
        <fullName evidence="6">Sepiapterin reductase</fullName>
    </recommendedName>
</protein>
<dbReference type="SUPFAM" id="SSF51735">
    <property type="entry name" value="NAD(P)-binding Rossmann-fold domains"/>
    <property type="match status" value="1"/>
</dbReference>
<dbReference type="EMBL" id="GEZM01020005">
    <property type="protein sequence ID" value="JAV89466.1"/>
    <property type="molecule type" value="Transcribed_RNA"/>
</dbReference>
<dbReference type="InterPro" id="IPR051721">
    <property type="entry name" value="Biopterin_syn/organic_redct"/>
</dbReference>
<sequence>MTAVDFSKKTLVIVTGASQGIGRTIAVDISKSLIANSKIILIARSESGLNATKESIAKVNKAINVEVIPLDLTKPSLEECSNILKGHCDAQQAIIFHNVGQVGKMTSCVTLTDIQLWRDYFDLNVFSVSMLNGLFVSSLKGKVDKLFVINITSLCGRIPFRNMAMYGAGKAARCLYFQVLAVEEEDVVVLNYSPGPVDTAMIEEIIGTAESKELKGDFISMKETKKMLTPSQSVNKLLSVLKLGNYKSGDTVDYYDE</sequence>
<comment type="subcellular location">
    <subcellularLocation>
        <location evidence="1">Cytoplasm</location>
    </subcellularLocation>
</comment>
<keyword evidence="4" id="KW-0560">Oxidoreductase</keyword>
<dbReference type="PANTHER" id="PTHR44085">
    <property type="entry name" value="SEPIAPTERIN REDUCTASE"/>
    <property type="match status" value="1"/>
</dbReference>
<organism evidence="5">
    <name type="scientific">Photinus pyralis</name>
    <name type="common">Common eastern firefly</name>
    <name type="synonym">Lampyris pyralis</name>
    <dbReference type="NCBI Taxonomy" id="7054"/>
    <lineage>
        <taxon>Eukaryota</taxon>
        <taxon>Metazoa</taxon>
        <taxon>Ecdysozoa</taxon>
        <taxon>Arthropoda</taxon>
        <taxon>Hexapoda</taxon>
        <taxon>Insecta</taxon>
        <taxon>Pterygota</taxon>
        <taxon>Neoptera</taxon>
        <taxon>Endopterygota</taxon>
        <taxon>Coleoptera</taxon>
        <taxon>Polyphaga</taxon>
        <taxon>Elateriformia</taxon>
        <taxon>Elateroidea</taxon>
        <taxon>Lampyridae</taxon>
        <taxon>Lampyrinae</taxon>
        <taxon>Photinus</taxon>
    </lineage>
</organism>
<evidence type="ECO:0000256" key="4">
    <source>
        <dbReference type="ARBA" id="ARBA00023002"/>
    </source>
</evidence>
<accession>A0A1Y1MZQ4</accession>
<dbReference type="GO" id="GO:0004757">
    <property type="term" value="F:sepiapterin reductase (NADP+) activity"/>
    <property type="evidence" value="ECO:0007669"/>
    <property type="project" value="TreeGrafter"/>
</dbReference>
<keyword evidence="3" id="KW-0521">NADP</keyword>
<dbReference type="PANTHER" id="PTHR44085:SF2">
    <property type="entry name" value="SEPIAPTERIN REDUCTASE"/>
    <property type="match status" value="1"/>
</dbReference>
<evidence type="ECO:0000256" key="2">
    <source>
        <dbReference type="ARBA" id="ARBA00022490"/>
    </source>
</evidence>
<dbReference type="GO" id="GO:0005737">
    <property type="term" value="C:cytoplasm"/>
    <property type="evidence" value="ECO:0007669"/>
    <property type="project" value="UniProtKB-SubCell"/>
</dbReference>
<name>A0A1Y1MZQ4_PHOPY</name>
<evidence type="ECO:0000313" key="5">
    <source>
        <dbReference type="EMBL" id="JAV89466.1"/>
    </source>
</evidence>
<dbReference type="Gene3D" id="3.40.50.720">
    <property type="entry name" value="NAD(P)-binding Rossmann-like Domain"/>
    <property type="match status" value="1"/>
</dbReference>
<dbReference type="InterPro" id="IPR036291">
    <property type="entry name" value="NAD(P)-bd_dom_sf"/>
</dbReference>
<evidence type="ECO:0000256" key="3">
    <source>
        <dbReference type="ARBA" id="ARBA00022857"/>
    </source>
</evidence>
<dbReference type="GO" id="GO:0006729">
    <property type="term" value="P:tetrahydrobiopterin biosynthetic process"/>
    <property type="evidence" value="ECO:0007669"/>
    <property type="project" value="TreeGrafter"/>
</dbReference>
<proteinExistence type="predicted"/>
<keyword evidence="2" id="KW-0963">Cytoplasm</keyword>
<evidence type="ECO:0008006" key="6">
    <source>
        <dbReference type="Google" id="ProtNLM"/>
    </source>
</evidence>
<dbReference type="AlphaFoldDB" id="A0A1Y1MZQ4"/>
<dbReference type="Pfam" id="PF00106">
    <property type="entry name" value="adh_short"/>
    <property type="match status" value="1"/>
</dbReference>
<dbReference type="InterPro" id="IPR002347">
    <property type="entry name" value="SDR_fam"/>
</dbReference>
<dbReference type="PRINTS" id="PR00081">
    <property type="entry name" value="GDHRDH"/>
</dbReference>
<reference evidence="5" key="1">
    <citation type="journal article" date="2016" name="Sci. Rep.">
        <title>Molecular characterization of firefly nuptial gifts: a multi-omics approach sheds light on postcopulatory sexual selection.</title>
        <authorList>
            <person name="Al-Wathiqui N."/>
            <person name="Fallon T.R."/>
            <person name="South A."/>
            <person name="Weng J.K."/>
            <person name="Lewis S.M."/>
        </authorList>
    </citation>
    <scope>NUCLEOTIDE SEQUENCE</scope>
</reference>
<evidence type="ECO:0000256" key="1">
    <source>
        <dbReference type="ARBA" id="ARBA00004496"/>
    </source>
</evidence>